<feature type="region of interest" description="Disordered" evidence="1">
    <location>
        <begin position="1"/>
        <end position="20"/>
    </location>
</feature>
<gene>
    <name evidence="2" type="ORF">VFPBJ_03535</name>
</gene>
<accession>A0A179H3G9</accession>
<comment type="caution">
    <text evidence="2">The sequence shown here is derived from an EMBL/GenBank/DDBJ whole genome shotgun (WGS) entry which is preliminary data.</text>
</comment>
<evidence type="ECO:0000313" key="3">
    <source>
        <dbReference type="Proteomes" id="UP000078240"/>
    </source>
</evidence>
<dbReference type="AlphaFoldDB" id="A0A179H3G9"/>
<organism evidence="2 3">
    <name type="scientific">Purpureocillium lilacinum</name>
    <name type="common">Paecilomyces lilacinus</name>
    <dbReference type="NCBI Taxonomy" id="33203"/>
    <lineage>
        <taxon>Eukaryota</taxon>
        <taxon>Fungi</taxon>
        <taxon>Dikarya</taxon>
        <taxon>Ascomycota</taxon>
        <taxon>Pezizomycotina</taxon>
        <taxon>Sordariomycetes</taxon>
        <taxon>Hypocreomycetidae</taxon>
        <taxon>Hypocreales</taxon>
        <taxon>Ophiocordycipitaceae</taxon>
        <taxon>Purpureocillium</taxon>
    </lineage>
</organism>
<evidence type="ECO:0000313" key="2">
    <source>
        <dbReference type="EMBL" id="OAQ84767.1"/>
    </source>
</evidence>
<proteinExistence type="predicted"/>
<dbReference type="Proteomes" id="UP000078240">
    <property type="component" value="Unassembled WGS sequence"/>
</dbReference>
<feature type="region of interest" description="Disordered" evidence="1">
    <location>
        <begin position="131"/>
        <end position="158"/>
    </location>
</feature>
<protein>
    <submittedName>
        <fullName evidence="2">Uncharacterized protein</fullName>
    </submittedName>
</protein>
<name>A0A179H3G9_PURLI</name>
<evidence type="ECO:0000256" key="1">
    <source>
        <dbReference type="SAM" id="MobiDB-lite"/>
    </source>
</evidence>
<sequence length="306" mass="32932">MDQSRPSGGEVQRKPLLPLPGPSALGPGVQLAVRWLGLVWWPLVDAATPGRARSAEESRAALLHVLDNMQSSGCPGYTEWPSRPTCAPAGFPMRRAAFFKPLTEGSCDRQLAKCSMQAALLGDVLPPAPCRAQHSTKQGNLASPVGTPQTPKRPAARREMPQRAQQHIRTPGNRAIVDPWTFGPRRRKREKEKKNMHQAQLVLSRQRNVGNAGLSFVVPAPQPVPGERDHPWMSGPARGWSNNASACEQPVAVSPRFNAPPPPGELQLLAAISLVGDETLGGAHLTDGAARLLDATSSLLPRVPPR</sequence>
<dbReference type="EMBL" id="LSBH01000002">
    <property type="protein sequence ID" value="OAQ84767.1"/>
    <property type="molecule type" value="Genomic_DNA"/>
</dbReference>
<reference evidence="2 3" key="1">
    <citation type="submission" date="2016-01" db="EMBL/GenBank/DDBJ databases">
        <title>Biosynthesis of antibiotic leucinostatins and their inhibition on Phytophthora in bio-control Purpureocillium lilacinum.</title>
        <authorList>
            <person name="Wang G."/>
            <person name="Liu Z."/>
            <person name="Lin R."/>
            <person name="Li E."/>
            <person name="Mao Z."/>
            <person name="Ling J."/>
            <person name="Yin W."/>
            <person name="Xie B."/>
        </authorList>
    </citation>
    <scope>NUCLEOTIDE SEQUENCE [LARGE SCALE GENOMIC DNA]</scope>
    <source>
        <strain evidence="2">PLBJ-1</strain>
    </source>
</reference>
<feature type="compositionally biased region" description="Polar residues" evidence="1">
    <location>
        <begin position="133"/>
        <end position="150"/>
    </location>
</feature>